<dbReference type="AlphaFoldDB" id="A0A098S1V1"/>
<feature type="transmembrane region" description="Helical" evidence="1">
    <location>
        <begin position="34"/>
        <end position="56"/>
    </location>
</feature>
<comment type="caution">
    <text evidence="2">The sequence shown here is derived from an EMBL/GenBank/DDBJ whole genome shotgun (WGS) entry which is preliminary data.</text>
</comment>
<dbReference type="Proteomes" id="UP000029736">
    <property type="component" value="Unassembled WGS sequence"/>
</dbReference>
<organism evidence="2 3">
    <name type="scientific">Phaeodactylibacter xiamenensis</name>
    <dbReference type="NCBI Taxonomy" id="1524460"/>
    <lineage>
        <taxon>Bacteria</taxon>
        <taxon>Pseudomonadati</taxon>
        <taxon>Bacteroidota</taxon>
        <taxon>Saprospiria</taxon>
        <taxon>Saprospirales</taxon>
        <taxon>Haliscomenobacteraceae</taxon>
        <taxon>Phaeodactylibacter</taxon>
    </lineage>
</organism>
<evidence type="ECO:0000313" key="2">
    <source>
        <dbReference type="EMBL" id="KGE86061.1"/>
    </source>
</evidence>
<evidence type="ECO:0000256" key="1">
    <source>
        <dbReference type="SAM" id="Phobius"/>
    </source>
</evidence>
<dbReference type="EMBL" id="JPOS01000082">
    <property type="protein sequence ID" value="KGE86061.1"/>
    <property type="molecule type" value="Genomic_DNA"/>
</dbReference>
<name>A0A098S1V1_9BACT</name>
<keyword evidence="1" id="KW-0812">Transmembrane</keyword>
<accession>A0A098S1V1</accession>
<gene>
    <name evidence="2" type="ORF">IX84_23260</name>
</gene>
<protein>
    <submittedName>
        <fullName evidence="2">PspC family transcriptional regulator</fullName>
    </submittedName>
</protein>
<keyword evidence="3" id="KW-1185">Reference proteome</keyword>
<proteinExistence type="predicted"/>
<dbReference type="STRING" id="1524460.IX84_23260"/>
<keyword evidence="1" id="KW-1133">Transmembrane helix</keyword>
<dbReference type="RefSeq" id="WP_044226048.1">
    <property type="nucleotide sequence ID" value="NZ_JBKAGJ010000002.1"/>
</dbReference>
<sequence length="71" mass="8370">MRYVKDLMERSAFGVCSYLGDKMGIASARVRINFIYISFVALGSPVILYIFVAFWLNVRNYIRRKRSVIWQ</sequence>
<keyword evidence="1" id="KW-0472">Membrane</keyword>
<evidence type="ECO:0000313" key="3">
    <source>
        <dbReference type="Proteomes" id="UP000029736"/>
    </source>
</evidence>
<reference evidence="2 3" key="1">
    <citation type="journal article" date="2014" name="Int. J. Syst. Evol. Microbiol.">
        <title>Phaeodactylibacter xiamenensis gen. nov., sp. nov., a member of the family Saprospiraceae isolated from the marine alga Phaeodactylum tricornutum.</title>
        <authorList>
            <person name="Chen Z.Jr."/>
            <person name="Lei X."/>
            <person name="Lai Q."/>
            <person name="Li Y."/>
            <person name="Zhang B."/>
            <person name="Zhang J."/>
            <person name="Zhang H."/>
            <person name="Yang L."/>
            <person name="Zheng W."/>
            <person name="Tian Y."/>
            <person name="Yu Z."/>
            <person name="Xu H.Jr."/>
            <person name="Zheng T."/>
        </authorList>
    </citation>
    <scope>NUCLEOTIDE SEQUENCE [LARGE SCALE GENOMIC DNA]</scope>
    <source>
        <strain evidence="2 3">KD52</strain>
    </source>
</reference>
<dbReference type="OrthoDB" id="674853at2"/>